<sequence>MAREDPEHRRFGASHHRYRLHPPLAEEAIRSFEQVHRVTLPASYRGFLGSVAGGGAGPDYGLLGLTEAVDDEEALHDLRAECLRVGFLATPFPHTTDWPGPGRGGDADYSVAGTLVLGEIGCGTFSRLVITGTNAGQVWLDDRPWGGLTPGPDFGDWYTAWLASQ</sequence>
<dbReference type="InterPro" id="IPR037883">
    <property type="entry name" value="Knr4/Smi1-like_sf"/>
</dbReference>
<keyword evidence="3" id="KW-1185">Reference proteome</keyword>
<accession>A0ABX7U1J5</accession>
<name>A0ABX7U1J5_STRCY</name>
<dbReference type="EMBL" id="CP071839">
    <property type="protein sequence ID" value="QTE02896.1"/>
    <property type="molecule type" value="Genomic_DNA"/>
</dbReference>
<evidence type="ECO:0000313" key="2">
    <source>
        <dbReference type="EMBL" id="QTE02896.1"/>
    </source>
</evidence>
<dbReference type="InterPro" id="IPR018958">
    <property type="entry name" value="Knr4/Smi1-like_dom"/>
</dbReference>
<dbReference type="Proteomes" id="UP000663908">
    <property type="component" value="Chromosome"/>
</dbReference>
<gene>
    <name evidence="2" type="ORF">S1361_36520</name>
</gene>
<dbReference type="SMART" id="SM00860">
    <property type="entry name" value="SMI1_KNR4"/>
    <property type="match status" value="1"/>
</dbReference>
<reference evidence="2 3" key="1">
    <citation type="submission" date="2021-03" db="EMBL/GenBank/DDBJ databases">
        <title>Complete genome sequence of Streptomyces cyanogenus S136, producer of anticancer angucycline landomycin A.</title>
        <authorList>
            <person name="Hrab P."/>
            <person name="Ruckert C."/>
            <person name="Busche T."/>
            <person name="Ostash I."/>
            <person name="Kalinowski J."/>
            <person name="Fedorenko V."/>
            <person name="Yushchuk O."/>
            <person name="Ostash B."/>
        </authorList>
    </citation>
    <scope>NUCLEOTIDE SEQUENCE [LARGE SCALE GENOMIC DNA]</scope>
    <source>
        <strain evidence="2 3">S136</strain>
    </source>
</reference>
<dbReference type="SUPFAM" id="SSF160631">
    <property type="entry name" value="SMI1/KNR4-like"/>
    <property type="match status" value="1"/>
</dbReference>
<proteinExistence type="predicted"/>
<organism evidence="2 3">
    <name type="scientific">Streptomyces cyanogenus</name>
    <dbReference type="NCBI Taxonomy" id="80860"/>
    <lineage>
        <taxon>Bacteria</taxon>
        <taxon>Bacillati</taxon>
        <taxon>Actinomycetota</taxon>
        <taxon>Actinomycetes</taxon>
        <taxon>Kitasatosporales</taxon>
        <taxon>Streptomycetaceae</taxon>
        <taxon>Streptomyces</taxon>
    </lineage>
</organism>
<evidence type="ECO:0000313" key="3">
    <source>
        <dbReference type="Proteomes" id="UP000663908"/>
    </source>
</evidence>
<evidence type="ECO:0000259" key="1">
    <source>
        <dbReference type="SMART" id="SM00860"/>
    </source>
</evidence>
<feature type="domain" description="Knr4/Smi1-like" evidence="1">
    <location>
        <begin position="23"/>
        <end position="164"/>
    </location>
</feature>
<protein>
    <recommendedName>
        <fullName evidence="1">Knr4/Smi1-like domain-containing protein</fullName>
    </recommendedName>
</protein>